<proteinExistence type="predicted"/>
<keyword evidence="4" id="KW-1185">Reference proteome</keyword>
<feature type="compositionally biased region" description="Basic and acidic residues" evidence="1">
    <location>
        <begin position="29"/>
        <end position="47"/>
    </location>
</feature>
<evidence type="ECO:0000313" key="3">
    <source>
        <dbReference type="EMBL" id="AWN48681.1"/>
    </source>
</evidence>
<dbReference type="PANTHER" id="PTHR13844">
    <property type="entry name" value="SWI/SNF-RELATED MATRIX-ASSOCIATED ACTIN-DEPENDENT REGULATOR OF CHROMATIN SUBFAMILY D"/>
    <property type="match status" value="1"/>
</dbReference>
<dbReference type="InterPro" id="IPR003121">
    <property type="entry name" value="SWIB_MDM2_domain"/>
</dbReference>
<dbReference type="OrthoDB" id="8019446at2"/>
<feature type="compositionally biased region" description="Low complexity" evidence="1">
    <location>
        <begin position="18"/>
        <end position="28"/>
    </location>
</feature>
<evidence type="ECO:0000256" key="1">
    <source>
        <dbReference type="SAM" id="MobiDB-lite"/>
    </source>
</evidence>
<dbReference type="EMBL" id="CP029553">
    <property type="protein sequence ID" value="AWN48681.1"/>
    <property type="molecule type" value="Genomic_DNA"/>
</dbReference>
<feature type="domain" description="DM2" evidence="2">
    <location>
        <begin position="61"/>
        <end position="137"/>
    </location>
</feature>
<dbReference type="Proteomes" id="UP000245444">
    <property type="component" value="Chromosome"/>
</dbReference>
<evidence type="ECO:0000313" key="4">
    <source>
        <dbReference type="Proteomes" id="UP000245444"/>
    </source>
</evidence>
<dbReference type="SUPFAM" id="SSF47592">
    <property type="entry name" value="SWIB/MDM2 domain"/>
    <property type="match status" value="1"/>
</dbReference>
<protein>
    <recommendedName>
        <fullName evidence="2">DM2 domain-containing protein</fullName>
    </recommendedName>
</protein>
<evidence type="ECO:0000259" key="2">
    <source>
        <dbReference type="PROSITE" id="PS51925"/>
    </source>
</evidence>
<dbReference type="RefSeq" id="WP_109960969.1">
    <property type="nucleotide sequence ID" value="NZ_CP029553.1"/>
</dbReference>
<name>A0A2U8WTF9_9HYPH</name>
<dbReference type="SMART" id="SM00151">
    <property type="entry name" value="SWIB"/>
    <property type="match status" value="1"/>
</dbReference>
<dbReference type="Pfam" id="PF02201">
    <property type="entry name" value="SWIB"/>
    <property type="match status" value="1"/>
</dbReference>
<reference evidence="3 4" key="1">
    <citation type="submission" date="2018-05" db="EMBL/GenBank/DDBJ databases">
        <title>Complete Genome Sequence of Methylobacterium sp. 17Sr1-28.</title>
        <authorList>
            <person name="Srinivasan S."/>
        </authorList>
    </citation>
    <scope>NUCLEOTIDE SEQUENCE [LARGE SCALE GENOMIC DNA]</scope>
    <source>
        <strain evidence="3 4">17Sr1-28</strain>
    </source>
</reference>
<dbReference type="PROSITE" id="PS51925">
    <property type="entry name" value="SWIB_MDM2"/>
    <property type="match status" value="1"/>
</dbReference>
<dbReference type="InterPro" id="IPR036885">
    <property type="entry name" value="SWIB_MDM2_dom_sf"/>
</dbReference>
<gene>
    <name evidence="3" type="ORF">DK419_21905</name>
</gene>
<dbReference type="KEGG" id="mtea:DK419_21905"/>
<organism evidence="3 4">
    <name type="scientific">Methylobacterium terrae</name>
    <dbReference type="NCBI Taxonomy" id="2202827"/>
    <lineage>
        <taxon>Bacteria</taxon>
        <taxon>Pseudomonadati</taxon>
        <taxon>Pseudomonadota</taxon>
        <taxon>Alphaproteobacteria</taxon>
        <taxon>Hyphomicrobiales</taxon>
        <taxon>Methylobacteriaceae</taxon>
        <taxon>Methylobacterium</taxon>
    </lineage>
</organism>
<sequence>MATKTTKKAETKAEPEAAPKAAAKAAPKAAKETKAEPKDDGKDEAKGKKVAAPKSGDKPNALQKPLQPTPELSAIVGDKPIPRGEVVSKVWEYIRKHSLQNPENKREILADDKLKKVFGKDKATMFEMNKYLAQHLK</sequence>
<dbReference type="AlphaFoldDB" id="A0A2U8WTF9"/>
<feature type="region of interest" description="Disordered" evidence="1">
    <location>
        <begin position="1"/>
        <end position="77"/>
    </location>
</feature>
<accession>A0A2U8WTF9</accession>
<dbReference type="CDD" id="cd10567">
    <property type="entry name" value="SWIB-MDM2_like"/>
    <property type="match status" value="1"/>
</dbReference>
<dbReference type="Gene3D" id="1.10.245.10">
    <property type="entry name" value="SWIB/MDM2 domain"/>
    <property type="match status" value="1"/>
</dbReference>
<feature type="compositionally biased region" description="Basic and acidic residues" evidence="1">
    <location>
        <begin position="7"/>
        <end position="17"/>
    </location>
</feature>
<dbReference type="InterPro" id="IPR019835">
    <property type="entry name" value="SWIB_domain"/>
</dbReference>